<dbReference type="EMBL" id="SPHZ02000003">
    <property type="protein sequence ID" value="KAF0928107.1"/>
    <property type="molecule type" value="Genomic_DNA"/>
</dbReference>
<feature type="region of interest" description="Disordered" evidence="1">
    <location>
        <begin position="44"/>
        <end position="70"/>
    </location>
</feature>
<reference evidence="2 3" key="1">
    <citation type="submission" date="2019-11" db="EMBL/GenBank/DDBJ databases">
        <title>Whole genome sequence of Oryza granulata.</title>
        <authorList>
            <person name="Li W."/>
        </authorList>
    </citation>
    <scope>NUCLEOTIDE SEQUENCE [LARGE SCALE GENOMIC DNA]</scope>
    <source>
        <strain evidence="3">cv. Menghai</strain>
        <tissue evidence="2">Leaf</tissue>
    </source>
</reference>
<dbReference type="Proteomes" id="UP000479710">
    <property type="component" value="Unassembled WGS sequence"/>
</dbReference>
<organism evidence="2 3">
    <name type="scientific">Oryza meyeriana var. granulata</name>
    <dbReference type="NCBI Taxonomy" id="110450"/>
    <lineage>
        <taxon>Eukaryota</taxon>
        <taxon>Viridiplantae</taxon>
        <taxon>Streptophyta</taxon>
        <taxon>Embryophyta</taxon>
        <taxon>Tracheophyta</taxon>
        <taxon>Spermatophyta</taxon>
        <taxon>Magnoliopsida</taxon>
        <taxon>Liliopsida</taxon>
        <taxon>Poales</taxon>
        <taxon>Poaceae</taxon>
        <taxon>BOP clade</taxon>
        <taxon>Oryzoideae</taxon>
        <taxon>Oryzeae</taxon>
        <taxon>Oryzinae</taxon>
        <taxon>Oryza</taxon>
        <taxon>Oryza meyeriana</taxon>
    </lineage>
</organism>
<keyword evidence="3" id="KW-1185">Reference proteome</keyword>
<evidence type="ECO:0000313" key="3">
    <source>
        <dbReference type="Proteomes" id="UP000479710"/>
    </source>
</evidence>
<evidence type="ECO:0000313" key="2">
    <source>
        <dbReference type="EMBL" id="KAF0928107.1"/>
    </source>
</evidence>
<comment type="caution">
    <text evidence="2">The sequence shown here is derived from an EMBL/GenBank/DDBJ whole genome shotgun (WGS) entry which is preliminary data.</text>
</comment>
<sequence length="85" mass="9118">MGGEKPLLISGSGADGGAFAFISKEWHKVRDSVSTDLRQMRAHRLRAGAPPRDRVGAHEPEPVPPLPPVATGAPIAEVEFVQKRI</sequence>
<protein>
    <submittedName>
        <fullName evidence="2">Uncharacterized protein</fullName>
    </submittedName>
</protein>
<dbReference type="AlphaFoldDB" id="A0A6G1EU06"/>
<feature type="compositionally biased region" description="Basic and acidic residues" evidence="1">
    <location>
        <begin position="51"/>
        <end position="61"/>
    </location>
</feature>
<name>A0A6G1EU06_9ORYZ</name>
<proteinExistence type="predicted"/>
<accession>A0A6G1EU06</accession>
<gene>
    <name evidence="2" type="ORF">E2562_037917</name>
</gene>
<evidence type="ECO:0000256" key="1">
    <source>
        <dbReference type="SAM" id="MobiDB-lite"/>
    </source>
</evidence>